<gene>
    <name evidence="9" type="ORF">THII_2751</name>
</gene>
<dbReference type="InterPro" id="IPR036157">
    <property type="entry name" value="dUTPase-like_sf"/>
</dbReference>
<keyword evidence="4 9" id="KW-0378">Hydrolase</keyword>
<dbReference type="OrthoDB" id="9809956at2"/>
<accession>A0A090AFW3</accession>
<dbReference type="GO" id="GO:0000287">
    <property type="term" value="F:magnesium ion binding"/>
    <property type="evidence" value="ECO:0007669"/>
    <property type="project" value="InterPro"/>
</dbReference>
<proteinExistence type="inferred from homology"/>
<dbReference type="GO" id="GO:0046081">
    <property type="term" value="P:dUTP catabolic process"/>
    <property type="evidence" value="ECO:0007669"/>
    <property type="project" value="InterPro"/>
</dbReference>
<dbReference type="PANTHER" id="PTHR11241">
    <property type="entry name" value="DEOXYURIDINE 5'-TRIPHOSPHATE NUCLEOTIDOHYDROLASE"/>
    <property type="match status" value="1"/>
</dbReference>
<name>A0A090AFW3_9GAMM</name>
<keyword evidence="5" id="KW-0460">Magnesium</keyword>
<keyword evidence="6" id="KW-0546">Nucleotide metabolism</keyword>
<evidence type="ECO:0000256" key="1">
    <source>
        <dbReference type="ARBA" id="ARBA00006581"/>
    </source>
</evidence>
<evidence type="ECO:0000313" key="9">
    <source>
        <dbReference type="EMBL" id="BAP57048.1"/>
    </source>
</evidence>
<dbReference type="InterPro" id="IPR029054">
    <property type="entry name" value="dUTPase-like"/>
</dbReference>
<dbReference type="InterPro" id="IPR033704">
    <property type="entry name" value="dUTPase_trimeric"/>
</dbReference>
<feature type="domain" description="dUTPase-like" evidence="8">
    <location>
        <begin position="16"/>
        <end position="147"/>
    </location>
</feature>
<dbReference type="STRING" id="40754.THII_2751"/>
<dbReference type="KEGG" id="tig:THII_2751"/>
<evidence type="ECO:0000256" key="7">
    <source>
        <dbReference type="ARBA" id="ARBA00047686"/>
    </source>
</evidence>
<dbReference type="Gene3D" id="2.70.40.10">
    <property type="match status" value="1"/>
</dbReference>
<comment type="catalytic activity">
    <reaction evidence="7">
        <text>dUTP + H2O = dUMP + diphosphate + H(+)</text>
        <dbReference type="Rhea" id="RHEA:10248"/>
        <dbReference type="ChEBI" id="CHEBI:15377"/>
        <dbReference type="ChEBI" id="CHEBI:15378"/>
        <dbReference type="ChEBI" id="CHEBI:33019"/>
        <dbReference type="ChEBI" id="CHEBI:61555"/>
        <dbReference type="ChEBI" id="CHEBI:246422"/>
        <dbReference type="EC" id="3.6.1.23"/>
    </reaction>
</comment>
<dbReference type="EMBL" id="AP014633">
    <property type="protein sequence ID" value="BAP57048.1"/>
    <property type="molecule type" value="Genomic_DNA"/>
</dbReference>
<dbReference type="AlphaFoldDB" id="A0A090AFW3"/>
<dbReference type="NCBIfam" id="NF001862">
    <property type="entry name" value="PRK00601.1"/>
    <property type="match status" value="1"/>
</dbReference>
<dbReference type="HOGENOM" id="CLU_068508_1_1_6"/>
<evidence type="ECO:0000256" key="6">
    <source>
        <dbReference type="ARBA" id="ARBA00023080"/>
    </source>
</evidence>
<dbReference type="PANTHER" id="PTHR11241:SF0">
    <property type="entry name" value="DEOXYURIDINE 5'-TRIPHOSPHATE NUCLEOTIDOHYDROLASE"/>
    <property type="match status" value="1"/>
</dbReference>
<organism evidence="9 10">
    <name type="scientific">Thioploca ingrica</name>
    <dbReference type="NCBI Taxonomy" id="40754"/>
    <lineage>
        <taxon>Bacteria</taxon>
        <taxon>Pseudomonadati</taxon>
        <taxon>Pseudomonadota</taxon>
        <taxon>Gammaproteobacteria</taxon>
        <taxon>Thiotrichales</taxon>
        <taxon>Thiotrichaceae</taxon>
        <taxon>Thioploca</taxon>
    </lineage>
</organism>
<evidence type="ECO:0000256" key="5">
    <source>
        <dbReference type="ARBA" id="ARBA00022842"/>
    </source>
</evidence>
<evidence type="ECO:0000256" key="4">
    <source>
        <dbReference type="ARBA" id="ARBA00022801"/>
    </source>
</evidence>
<comment type="similarity">
    <text evidence="1">Belongs to the dUTPase family.</text>
</comment>
<dbReference type="CDD" id="cd07557">
    <property type="entry name" value="trimeric_dUTPase"/>
    <property type="match status" value="1"/>
</dbReference>
<dbReference type="SUPFAM" id="SSF51283">
    <property type="entry name" value="dUTPase-like"/>
    <property type="match status" value="1"/>
</dbReference>
<dbReference type="FunFam" id="2.70.40.10:FF:000002">
    <property type="entry name" value="dUTP diphosphatase"/>
    <property type="match status" value="1"/>
</dbReference>
<dbReference type="EC" id="3.6.1.23" evidence="2"/>
<dbReference type="GO" id="GO:0004170">
    <property type="term" value="F:dUTP diphosphatase activity"/>
    <property type="evidence" value="ECO:0007669"/>
    <property type="project" value="UniProtKB-EC"/>
</dbReference>
<keyword evidence="10" id="KW-1185">Reference proteome</keyword>
<evidence type="ECO:0000313" key="10">
    <source>
        <dbReference type="Proteomes" id="UP000031623"/>
    </source>
</evidence>
<keyword evidence="3" id="KW-0479">Metal-binding</keyword>
<reference evidence="9" key="1">
    <citation type="journal article" date="2014" name="ISME J.">
        <title>Ecophysiology of Thioploca ingrica as revealed by the complete genome sequence supplemented with proteomic evidence.</title>
        <authorList>
            <person name="Kojima H."/>
            <person name="Ogura Y."/>
            <person name="Yamamoto N."/>
            <person name="Togashi T."/>
            <person name="Mori H."/>
            <person name="Watanabe T."/>
            <person name="Nemoto F."/>
            <person name="Kurokawa K."/>
            <person name="Hayashi T."/>
            <person name="Fukui M."/>
        </authorList>
    </citation>
    <scope>NUCLEOTIDE SEQUENCE [LARGE SCALE GENOMIC DNA]</scope>
</reference>
<dbReference type="NCBIfam" id="TIGR00576">
    <property type="entry name" value="dut"/>
    <property type="match status" value="1"/>
</dbReference>
<sequence>MKTITATIINSLIGKEIPLPTYSTTGSAGIDLRACITAPLTVPAGETRIIGSGIAIDIHDSNLAAVLLPRSGLGVNQGIVLANLVGLIDSDYHQEIKIAIWNRSSTDFTINPGERICQMVFVPIVQVNFQWVAQLEANGRDGFGSTGVS</sequence>
<evidence type="ECO:0000259" key="8">
    <source>
        <dbReference type="Pfam" id="PF00692"/>
    </source>
</evidence>
<protein>
    <recommendedName>
        <fullName evidence="2">dUTP diphosphatase</fullName>
        <ecNumber evidence="2">3.6.1.23</ecNumber>
    </recommendedName>
</protein>
<evidence type="ECO:0000256" key="2">
    <source>
        <dbReference type="ARBA" id="ARBA00012379"/>
    </source>
</evidence>
<dbReference type="GO" id="GO:0006226">
    <property type="term" value="P:dUMP biosynthetic process"/>
    <property type="evidence" value="ECO:0007669"/>
    <property type="project" value="InterPro"/>
</dbReference>
<dbReference type="Proteomes" id="UP000031623">
    <property type="component" value="Chromosome"/>
</dbReference>
<dbReference type="Pfam" id="PF00692">
    <property type="entry name" value="dUTPase"/>
    <property type="match status" value="1"/>
</dbReference>
<dbReference type="InterPro" id="IPR008181">
    <property type="entry name" value="dUTPase"/>
</dbReference>
<evidence type="ECO:0000256" key="3">
    <source>
        <dbReference type="ARBA" id="ARBA00022723"/>
    </source>
</evidence>